<evidence type="ECO:0000313" key="1">
    <source>
        <dbReference type="EMBL" id="GAA0586639.1"/>
    </source>
</evidence>
<accession>A0ABN1FB83</accession>
<keyword evidence="2" id="KW-1185">Reference proteome</keyword>
<dbReference type="Proteomes" id="UP001501588">
    <property type="component" value="Unassembled WGS sequence"/>
</dbReference>
<dbReference type="EMBL" id="BAAAFZ010000036">
    <property type="protein sequence ID" value="GAA0586639.1"/>
    <property type="molecule type" value="Genomic_DNA"/>
</dbReference>
<organism evidence="1 2">
    <name type="scientific">Craurococcus roseus</name>
    <dbReference type="NCBI Taxonomy" id="77585"/>
    <lineage>
        <taxon>Bacteria</taxon>
        <taxon>Pseudomonadati</taxon>
        <taxon>Pseudomonadota</taxon>
        <taxon>Alphaproteobacteria</taxon>
        <taxon>Acetobacterales</taxon>
        <taxon>Acetobacteraceae</taxon>
        <taxon>Craurococcus</taxon>
    </lineage>
</organism>
<comment type="caution">
    <text evidence="1">The sequence shown here is derived from an EMBL/GenBank/DDBJ whole genome shotgun (WGS) entry which is preliminary data.</text>
</comment>
<evidence type="ECO:0000313" key="2">
    <source>
        <dbReference type="Proteomes" id="UP001501588"/>
    </source>
</evidence>
<proteinExistence type="predicted"/>
<dbReference type="RefSeq" id="WP_343895783.1">
    <property type="nucleotide sequence ID" value="NZ_BAAAFZ010000036.1"/>
</dbReference>
<sequence>MSDVFRDSIFYWTFSSTTGDAYSGYTVTDTAALVGVPVGTVFASPYGFGFGQYTVTNIVDYPFDLSAHYGIGYYSEGATAAYSYYDGFNGLVLPTLYGSQGIPTSYGGLGTEYDYVASPFFGGYDDFGYGGYYLIA</sequence>
<name>A0ABN1FB83_9PROT</name>
<protein>
    <submittedName>
        <fullName evidence="1">Uncharacterized protein</fullName>
    </submittedName>
</protein>
<gene>
    <name evidence="1" type="ORF">GCM10009416_26420</name>
</gene>
<reference evidence="1 2" key="1">
    <citation type="journal article" date="2019" name="Int. J. Syst. Evol. Microbiol.">
        <title>The Global Catalogue of Microorganisms (GCM) 10K type strain sequencing project: providing services to taxonomists for standard genome sequencing and annotation.</title>
        <authorList>
            <consortium name="The Broad Institute Genomics Platform"/>
            <consortium name="The Broad Institute Genome Sequencing Center for Infectious Disease"/>
            <person name="Wu L."/>
            <person name="Ma J."/>
        </authorList>
    </citation>
    <scope>NUCLEOTIDE SEQUENCE [LARGE SCALE GENOMIC DNA]</scope>
    <source>
        <strain evidence="1 2">JCM 9933</strain>
    </source>
</reference>